<keyword evidence="2" id="KW-1133">Transmembrane helix</keyword>
<feature type="transmembrane region" description="Helical" evidence="2">
    <location>
        <begin position="250"/>
        <end position="273"/>
    </location>
</feature>
<dbReference type="RefSeq" id="XP_064665773.1">
    <property type="nucleotide sequence ID" value="XM_064816180.1"/>
</dbReference>
<dbReference type="Proteomes" id="UP001302812">
    <property type="component" value="Unassembled WGS sequence"/>
</dbReference>
<dbReference type="GeneID" id="89940305"/>
<reference evidence="3" key="1">
    <citation type="journal article" date="2023" name="Mol. Phylogenet. Evol.">
        <title>Genome-scale phylogeny and comparative genomics of the fungal order Sordariales.</title>
        <authorList>
            <person name="Hensen N."/>
            <person name="Bonometti L."/>
            <person name="Westerberg I."/>
            <person name="Brannstrom I.O."/>
            <person name="Guillou S."/>
            <person name="Cros-Aarteil S."/>
            <person name="Calhoun S."/>
            <person name="Haridas S."/>
            <person name="Kuo A."/>
            <person name="Mondo S."/>
            <person name="Pangilinan J."/>
            <person name="Riley R."/>
            <person name="LaButti K."/>
            <person name="Andreopoulos B."/>
            <person name="Lipzen A."/>
            <person name="Chen C."/>
            <person name="Yan M."/>
            <person name="Daum C."/>
            <person name="Ng V."/>
            <person name="Clum A."/>
            <person name="Steindorff A."/>
            <person name="Ohm R.A."/>
            <person name="Martin F."/>
            <person name="Silar P."/>
            <person name="Natvig D.O."/>
            <person name="Lalanne C."/>
            <person name="Gautier V."/>
            <person name="Ament-Velasquez S.L."/>
            <person name="Kruys A."/>
            <person name="Hutchinson M.I."/>
            <person name="Powell A.J."/>
            <person name="Barry K."/>
            <person name="Miller A.N."/>
            <person name="Grigoriev I.V."/>
            <person name="Debuchy R."/>
            <person name="Gladieux P."/>
            <person name="Hiltunen Thoren M."/>
            <person name="Johannesson H."/>
        </authorList>
    </citation>
    <scope>NUCLEOTIDE SEQUENCE</scope>
    <source>
        <strain evidence="3">CBS 508.74</strain>
    </source>
</reference>
<protein>
    <recommendedName>
        <fullName evidence="5">Mid2 domain-containing protein</fullName>
    </recommendedName>
</protein>
<proteinExistence type="predicted"/>
<accession>A0AAN6QDH7</accession>
<comment type="caution">
    <text evidence="3">The sequence shown here is derived from an EMBL/GenBank/DDBJ whole genome shotgun (WGS) entry which is preliminary data.</text>
</comment>
<sequence>MACCGTTTSYDIDKLPTFPSTWTAPTSCFATTNYYRVFLSRGIFSNLYGTPTPVLTGIWPTGDCFPPSSTPMVPYVTDGGCPAGYTRACATAGPDYKGKPASTVTCCPSVTNNVFSFMCRDHQYGCHATATLGGAWTGTETNLAISPPTEKPITLTQPNTKEGVEAWGIKLISTAPDLPSTTMTISDTTTSDTKTTQVQSVNAVDQFSSSSFSSSSSSSSHPADLGSLGSGNNSDNTSSSSSGSGLETGVLVGIVVGCVAATALLALAAFLLYRRQLNKRYTAEAAAAAIAAAAASPSVDKDKVMYQLDDQPTAHMLYSAGPGGGPEGPARNGVWEMQG</sequence>
<keyword evidence="2" id="KW-0812">Transmembrane</keyword>
<evidence type="ECO:0008006" key="5">
    <source>
        <dbReference type="Google" id="ProtNLM"/>
    </source>
</evidence>
<evidence type="ECO:0000256" key="2">
    <source>
        <dbReference type="SAM" id="Phobius"/>
    </source>
</evidence>
<evidence type="ECO:0000313" key="4">
    <source>
        <dbReference type="Proteomes" id="UP001302812"/>
    </source>
</evidence>
<dbReference type="AlphaFoldDB" id="A0AAN6QDH7"/>
<organism evidence="3 4">
    <name type="scientific">Canariomyces notabilis</name>
    <dbReference type="NCBI Taxonomy" id="2074819"/>
    <lineage>
        <taxon>Eukaryota</taxon>
        <taxon>Fungi</taxon>
        <taxon>Dikarya</taxon>
        <taxon>Ascomycota</taxon>
        <taxon>Pezizomycotina</taxon>
        <taxon>Sordariomycetes</taxon>
        <taxon>Sordariomycetidae</taxon>
        <taxon>Sordariales</taxon>
        <taxon>Chaetomiaceae</taxon>
        <taxon>Canariomyces</taxon>
    </lineage>
</organism>
<gene>
    <name evidence="3" type="ORF">N656DRAFT_784493</name>
</gene>
<reference evidence="3" key="2">
    <citation type="submission" date="2023-05" db="EMBL/GenBank/DDBJ databases">
        <authorList>
            <consortium name="Lawrence Berkeley National Laboratory"/>
            <person name="Steindorff A."/>
            <person name="Hensen N."/>
            <person name="Bonometti L."/>
            <person name="Westerberg I."/>
            <person name="Brannstrom I.O."/>
            <person name="Guillou S."/>
            <person name="Cros-Aarteil S."/>
            <person name="Calhoun S."/>
            <person name="Haridas S."/>
            <person name="Kuo A."/>
            <person name="Mondo S."/>
            <person name="Pangilinan J."/>
            <person name="Riley R."/>
            <person name="Labutti K."/>
            <person name="Andreopoulos B."/>
            <person name="Lipzen A."/>
            <person name="Chen C."/>
            <person name="Yanf M."/>
            <person name="Daum C."/>
            <person name="Ng V."/>
            <person name="Clum A."/>
            <person name="Ohm R."/>
            <person name="Martin F."/>
            <person name="Silar P."/>
            <person name="Natvig D."/>
            <person name="Lalanne C."/>
            <person name="Gautier V."/>
            <person name="Ament-Velasquez S.L."/>
            <person name="Kruys A."/>
            <person name="Hutchinson M.I."/>
            <person name="Powell A.J."/>
            <person name="Barry K."/>
            <person name="Miller A.N."/>
            <person name="Grigoriev I.V."/>
            <person name="Debuchy R."/>
            <person name="Gladieux P."/>
            <person name="Thoren M.H."/>
            <person name="Johannesson H."/>
        </authorList>
    </citation>
    <scope>NUCLEOTIDE SEQUENCE</scope>
    <source>
        <strain evidence="3">CBS 508.74</strain>
    </source>
</reference>
<keyword evidence="4" id="KW-1185">Reference proteome</keyword>
<dbReference type="EMBL" id="MU853365">
    <property type="protein sequence ID" value="KAK4108203.1"/>
    <property type="molecule type" value="Genomic_DNA"/>
</dbReference>
<feature type="region of interest" description="Disordered" evidence="1">
    <location>
        <begin position="212"/>
        <end position="243"/>
    </location>
</feature>
<evidence type="ECO:0000313" key="3">
    <source>
        <dbReference type="EMBL" id="KAK4108203.1"/>
    </source>
</evidence>
<keyword evidence="2" id="KW-0472">Membrane</keyword>
<evidence type="ECO:0000256" key="1">
    <source>
        <dbReference type="SAM" id="MobiDB-lite"/>
    </source>
</evidence>
<name>A0AAN6QDH7_9PEZI</name>